<feature type="region of interest" description="Disordered" evidence="9">
    <location>
        <begin position="1"/>
        <end position="24"/>
    </location>
</feature>
<dbReference type="STRING" id="224129.A0A1W4W3B2"/>
<keyword evidence="5" id="KW-0966">Cell projection</keyword>
<comment type="similarity">
    <text evidence="6">Belongs to the CFAP45 family.</text>
</comment>
<dbReference type="RefSeq" id="XP_018318651.1">
    <property type="nucleotide sequence ID" value="XM_018463149.1"/>
</dbReference>
<comment type="subcellular location">
    <subcellularLocation>
        <location evidence="1">Cell projection</location>
        <location evidence="1">Cilium</location>
        <location evidence="1">Flagellum</location>
    </subcellularLocation>
</comment>
<evidence type="ECO:0000256" key="5">
    <source>
        <dbReference type="ARBA" id="ARBA00023273"/>
    </source>
</evidence>
<evidence type="ECO:0000256" key="7">
    <source>
        <dbReference type="ARBA" id="ARBA00034142"/>
    </source>
</evidence>
<evidence type="ECO:0000256" key="3">
    <source>
        <dbReference type="ARBA" id="ARBA00023054"/>
    </source>
</evidence>
<feature type="domain" description="Trichohyalin-plectin-homology" evidence="10">
    <location>
        <begin position="154"/>
        <end position="501"/>
    </location>
</feature>
<keyword evidence="3 8" id="KW-0175">Coiled coil</keyword>
<dbReference type="GeneID" id="108732383"/>
<dbReference type="FunCoup" id="A0A1W4W3B2">
    <property type="interactions" value="6"/>
</dbReference>
<feature type="compositionally biased region" description="Basic and acidic residues" evidence="9">
    <location>
        <begin position="14"/>
        <end position="24"/>
    </location>
</feature>
<organism evidence="11 12">
    <name type="scientific">Agrilus planipennis</name>
    <name type="common">Emerald ash borer</name>
    <name type="synonym">Agrilus marcopoli</name>
    <dbReference type="NCBI Taxonomy" id="224129"/>
    <lineage>
        <taxon>Eukaryota</taxon>
        <taxon>Metazoa</taxon>
        <taxon>Ecdysozoa</taxon>
        <taxon>Arthropoda</taxon>
        <taxon>Hexapoda</taxon>
        <taxon>Insecta</taxon>
        <taxon>Pterygota</taxon>
        <taxon>Neoptera</taxon>
        <taxon>Endopterygota</taxon>
        <taxon>Coleoptera</taxon>
        <taxon>Polyphaga</taxon>
        <taxon>Elateriformia</taxon>
        <taxon>Buprestoidea</taxon>
        <taxon>Buprestidae</taxon>
        <taxon>Agrilinae</taxon>
        <taxon>Agrilus</taxon>
    </lineage>
</organism>
<evidence type="ECO:0000313" key="12">
    <source>
        <dbReference type="RefSeq" id="XP_018318651.1"/>
    </source>
</evidence>
<dbReference type="InterPro" id="IPR043597">
    <property type="entry name" value="TPH_dom"/>
</dbReference>
<dbReference type="PANTHER" id="PTHR15504">
    <property type="entry name" value="NASOPHARYNGEAL EPITHELIUM SPECIFIC PROTEIN 1"/>
    <property type="match status" value="1"/>
</dbReference>
<evidence type="ECO:0000256" key="2">
    <source>
        <dbReference type="ARBA" id="ARBA00022846"/>
    </source>
</evidence>
<evidence type="ECO:0000256" key="1">
    <source>
        <dbReference type="ARBA" id="ARBA00004230"/>
    </source>
</evidence>
<dbReference type="AlphaFoldDB" id="A0A1W4W3B2"/>
<evidence type="ECO:0000256" key="6">
    <source>
        <dbReference type="ARBA" id="ARBA00034116"/>
    </source>
</evidence>
<evidence type="ECO:0000256" key="9">
    <source>
        <dbReference type="SAM" id="MobiDB-lite"/>
    </source>
</evidence>
<keyword evidence="4" id="KW-0969">Cilium</keyword>
<evidence type="ECO:0000259" key="10">
    <source>
        <dbReference type="Pfam" id="PF13868"/>
    </source>
</evidence>
<keyword evidence="11" id="KW-1185">Reference proteome</keyword>
<dbReference type="GO" id="GO:0031514">
    <property type="term" value="C:motile cilium"/>
    <property type="evidence" value="ECO:0007669"/>
    <property type="project" value="UniProtKB-SubCell"/>
</dbReference>
<feature type="coiled-coil region" evidence="8">
    <location>
        <begin position="418"/>
        <end position="469"/>
    </location>
</feature>
<feature type="coiled-coil region" evidence="8">
    <location>
        <begin position="176"/>
        <end position="221"/>
    </location>
</feature>
<dbReference type="InParanoid" id="A0A1W4W3B2"/>
<accession>A0A1W4W3B2</accession>
<evidence type="ECO:0000256" key="4">
    <source>
        <dbReference type="ARBA" id="ARBA00023069"/>
    </source>
</evidence>
<evidence type="ECO:0000256" key="8">
    <source>
        <dbReference type="SAM" id="Coils"/>
    </source>
</evidence>
<gene>
    <name evidence="12" type="primary">LOC108732383</name>
</gene>
<protein>
    <recommendedName>
        <fullName evidence="7">Cilia- and flagella-associated protein 45</fullName>
    </recommendedName>
</protein>
<name>A0A1W4W3B2_AGRPL</name>
<feature type="coiled-coil region" evidence="8">
    <location>
        <begin position="255"/>
        <end position="361"/>
    </location>
</feature>
<dbReference type="Proteomes" id="UP000192223">
    <property type="component" value="Unplaced"/>
</dbReference>
<reference evidence="12" key="1">
    <citation type="submission" date="2025-08" db="UniProtKB">
        <authorList>
            <consortium name="RefSeq"/>
        </authorList>
    </citation>
    <scope>IDENTIFICATION</scope>
    <source>
        <tissue evidence="12">Entire body</tissue>
    </source>
</reference>
<sequence length="513" mass="61333">MATGKVKVVKTTKKAGDHDPKECNHTLRGQYIHYKPARAIEGKPLVKLYEQSGVRDLIVPKRDPLELPGIWPESEYKRLKKQARVITEKERKAMIEEAERKKIQLQDECEERRQMLKKAQLEQKPKPGSTLNQAEDEATKKSLYLLQRAFELRQEQEDEVKAANSIILASKCLAIRQAQLTEKEVIKRELEEEDRRLDMMMEQRRQMAINEEERKRQEQKEKNRTFVGAMMQQIKENEISRLMETEAKEEESRNINRALIAMRREDDEKEKAKREKQKQIREEFNRNNKELEKYKLIEREEEKITEMRVQEFMRKKAEREEQLEREIQEGKAAKEKEIARLRAMQERAADQQAAADELNAMRIQEEVEREWRDKQKAIAKRKADAEEELKRDRARQMEDIRKGQALEIARERQEFFQVAKVQQEEYNKEQEKKRKQREAAVCHRKELLKQINEKELERIEKQKQKFEEGEAIRLEQEIRSLNIKQILKKKVETLKQNNVPKKFVTDVARQLGV</sequence>
<dbReference type="KEGG" id="apln:108732383"/>
<feature type="coiled-coil region" evidence="8">
    <location>
        <begin position="86"/>
        <end position="122"/>
    </location>
</feature>
<evidence type="ECO:0000313" key="11">
    <source>
        <dbReference type="Proteomes" id="UP000192223"/>
    </source>
</evidence>
<keyword evidence="2" id="KW-0282">Flagellum</keyword>
<proteinExistence type="inferred from homology"/>
<dbReference type="Pfam" id="PF13868">
    <property type="entry name" value="TPH"/>
    <property type="match status" value="1"/>
</dbReference>
<dbReference type="PANTHER" id="PTHR15504:SF0">
    <property type="entry name" value="CILIA- AND FLAGELLA-ASSOCIATED PROTEIN 45"/>
    <property type="match status" value="1"/>
</dbReference>
<dbReference type="OrthoDB" id="1902038at2759"/>
<dbReference type="InterPro" id="IPR033253">
    <property type="entry name" value="CFAP45"/>
</dbReference>